<proteinExistence type="predicted"/>
<dbReference type="EMBL" id="RBIE01000006">
    <property type="protein sequence ID" value="RKQ59893.1"/>
    <property type="molecule type" value="Genomic_DNA"/>
</dbReference>
<comment type="caution">
    <text evidence="1">The sequence shown here is derived from an EMBL/GenBank/DDBJ whole genome shotgun (WGS) entry which is preliminary data.</text>
</comment>
<dbReference type="AlphaFoldDB" id="A0A420W5D8"/>
<name>A0A420W5D8_9BACT</name>
<protein>
    <submittedName>
        <fullName evidence="1">Uncharacterized protein</fullName>
    </submittedName>
</protein>
<accession>A0A420W5D8</accession>
<evidence type="ECO:0000313" key="1">
    <source>
        <dbReference type="EMBL" id="RKQ59893.1"/>
    </source>
</evidence>
<sequence length="56" mass="6842">MKYKIGDRVYYRQTKVRIVFISRMGEIMVSLHGYNNWVFNSEIKPIVRCNNEIQFR</sequence>
<dbReference type="Proteomes" id="UP000280881">
    <property type="component" value="Unassembled WGS sequence"/>
</dbReference>
<keyword evidence="2" id="KW-1185">Reference proteome</keyword>
<organism evidence="1 2">
    <name type="scientific">Thermovibrio guaymasensis</name>
    <dbReference type="NCBI Taxonomy" id="240167"/>
    <lineage>
        <taxon>Bacteria</taxon>
        <taxon>Pseudomonadati</taxon>
        <taxon>Aquificota</taxon>
        <taxon>Aquificia</taxon>
        <taxon>Desulfurobacteriales</taxon>
        <taxon>Desulfurobacteriaceae</taxon>
        <taxon>Thermovibrio</taxon>
    </lineage>
</organism>
<gene>
    <name evidence="1" type="ORF">C7457_1678</name>
</gene>
<reference evidence="1 2" key="1">
    <citation type="submission" date="2018-10" db="EMBL/GenBank/DDBJ databases">
        <title>Genomic Encyclopedia of Type Strains, Phase IV (KMG-IV): sequencing the most valuable type-strain genomes for metagenomic binning, comparative biology and taxonomic classification.</title>
        <authorList>
            <person name="Goeker M."/>
        </authorList>
    </citation>
    <scope>NUCLEOTIDE SEQUENCE [LARGE SCALE GENOMIC DNA]</scope>
    <source>
        <strain evidence="1 2">DSM 15521</strain>
    </source>
</reference>
<evidence type="ECO:0000313" key="2">
    <source>
        <dbReference type="Proteomes" id="UP000280881"/>
    </source>
</evidence>